<evidence type="ECO:0000256" key="3">
    <source>
        <dbReference type="ARBA" id="ARBA00022989"/>
    </source>
</evidence>
<dbReference type="Proteomes" id="UP001565927">
    <property type="component" value="Unassembled WGS sequence"/>
</dbReference>
<comment type="subcellular location">
    <subcellularLocation>
        <location evidence="1">Membrane</location>
        <topology evidence="1">Multi-pass membrane protein</topology>
    </subcellularLocation>
</comment>
<evidence type="ECO:0000259" key="6">
    <source>
        <dbReference type="Pfam" id="PF04932"/>
    </source>
</evidence>
<keyword evidence="2 5" id="KW-0812">Transmembrane</keyword>
<dbReference type="PANTHER" id="PTHR37422">
    <property type="entry name" value="TEICHURONIC ACID BIOSYNTHESIS PROTEIN TUAE"/>
    <property type="match status" value="1"/>
</dbReference>
<feature type="transmembrane region" description="Helical" evidence="5">
    <location>
        <begin position="88"/>
        <end position="105"/>
    </location>
</feature>
<name>A0ABV4H4I8_9ACTN</name>
<feature type="transmembrane region" description="Helical" evidence="5">
    <location>
        <begin position="432"/>
        <end position="450"/>
    </location>
</feature>
<feature type="transmembrane region" description="Helical" evidence="5">
    <location>
        <begin position="407"/>
        <end position="426"/>
    </location>
</feature>
<protein>
    <submittedName>
        <fullName evidence="7">O-antigen ligase family protein</fullName>
    </submittedName>
</protein>
<comment type="caution">
    <text evidence="7">The sequence shown here is derived from an EMBL/GenBank/DDBJ whole genome shotgun (WGS) entry which is preliminary data.</text>
</comment>
<feature type="transmembrane region" description="Helical" evidence="5">
    <location>
        <begin position="206"/>
        <end position="230"/>
    </location>
</feature>
<feature type="transmembrane region" description="Helical" evidence="5">
    <location>
        <begin position="111"/>
        <end position="128"/>
    </location>
</feature>
<accession>A0ABV4H4I8</accession>
<sequence>MSTPGCCARDRPVILLVALGLAGAFTGVLFCLTASDRTRLTVAAFLAVPQVFVGPLGALNLPLSQCWIVLVAVCWLLERKGLPLRDPVFRAVLVLTATQAVAIGWSPDPMAGLLEVTRLLSFAFLLLYATRVERERAGALTGPFTVVLGWAVLDAVLVWLFRLSPAAESAFLHSPLAPLVVGPGAMRAFFTDGANNVTDPLKAGGFFINANVSSMFLGVATFCFLALGVGLRGAAHRRRRRLYAAGALLCWSATFATGSKTAAALALVLPLAVRGVQVLGRPNARWFLPQAAAAIGLGVWLAPRLLERYVPGYAGASTESLASRAPMWEFALRMFREHLVLGLGFGGWSRTIEQFAALGVDALPPHNLLIAAWAASGLPGVAGLLLLAVTVLAVFTATVVRNVGTHLARTTAFALGAWWWVLIHGMGDNTAVYGEAKSMILLAMLLGLVANRRAAQRAATAGREGAPCPA</sequence>
<dbReference type="InterPro" id="IPR007016">
    <property type="entry name" value="O-antigen_ligase-rel_domated"/>
</dbReference>
<keyword evidence="4 5" id="KW-0472">Membrane</keyword>
<keyword evidence="7" id="KW-0436">Ligase</keyword>
<dbReference type="InterPro" id="IPR051533">
    <property type="entry name" value="WaaL-like"/>
</dbReference>
<feature type="transmembrane region" description="Helical" evidence="5">
    <location>
        <begin position="368"/>
        <end position="395"/>
    </location>
</feature>
<evidence type="ECO:0000256" key="2">
    <source>
        <dbReference type="ARBA" id="ARBA00022692"/>
    </source>
</evidence>
<keyword evidence="8" id="KW-1185">Reference proteome</keyword>
<dbReference type="EMBL" id="JBGFTU010000022">
    <property type="protein sequence ID" value="MEZ0166484.1"/>
    <property type="molecule type" value="Genomic_DNA"/>
</dbReference>
<evidence type="ECO:0000256" key="5">
    <source>
        <dbReference type="SAM" id="Phobius"/>
    </source>
</evidence>
<evidence type="ECO:0000313" key="8">
    <source>
        <dbReference type="Proteomes" id="UP001565927"/>
    </source>
</evidence>
<feature type="domain" description="O-antigen ligase-related" evidence="6">
    <location>
        <begin position="246"/>
        <end position="384"/>
    </location>
</feature>
<evidence type="ECO:0000256" key="4">
    <source>
        <dbReference type="ARBA" id="ARBA00023136"/>
    </source>
</evidence>
<dbReference type="PANTHER" id="PTHR37422:SF13">
    <property type="entry name" value="LIPOPOLYSACCHARIDE BIOSYNTHESIS PROTEIN PA4999-RELATED"/>
    <property type="match status" value="1"/>
</dbReference>
<evidence type="ECO:0000313" key="7">
    <source>
        <dbReference type="EMBL" id="MEZ0166484.1"/>
    </source>
</evidence>
<feature type="transmembrane region" description="Helical" evidence="5">
    <location>
        <begin position="140"/>
        <end position="161"/>
    </location>
</feature>
<dbReference type="GO" id="GO:0016874">
    <property type="term" value="F:ligase activity"/>
    <property type="evidence" value="ECO:0007669"/>
    <property type="project" value="UniProtKB-KW"/>
</dbReference>
<keyword evidence="3 5" id="KW-1133">Transmembrane helix</keyword>
<dbReference type="Pfam" id="PF04932">
    <property type="entry name" value="Wzy_C"/>
    <property type="match status" value="1"/>
</dbReference>
<reference evidence="7 8" key="1">
    <citation type="submission" date="2024-07" db="EMBL/GenBank/DDBJ databases">
        <authorList>
            <person name="Thanompreechachai J."/>
            <person name="Duangmal K."/>
        </authorList>
    </citation>
    <scope>NUCLEOTIDE SEQUENCE [LARGE SCALE GENOMIC DNA]</scope>
    <source>
        <strain evidence="7 8">LSe6-4</strain>
    </source>
</reference>
<gene>
    <name evidence="7" type="ORF">AB2L27_17120</name>
</gene>
<dbReference type="RefSeq" id="WP_370442699.1">
    <property type="nucleotide sequence ID" value="NZ_JBGFTU010000022.1"/>
</dbReference>
<feature type="transmembrane region" description="Helical" evidence="5">
    <location>
        <begin position="12"/>
        <end position="35"/>
    </location>
</feature>
<organism evidence="7 8">
    <name type="scientific">Kineococcus halophytocola</name>
    <dbReference type="NCBI Taxonomy" id="3234027"/>
    <lineage>
        <taxon>Bacteria</taxon>
        <taxon>Bacillati</taxon>
        <taxon>Actinomycetota</taxon>
        <taxon>Actinomycetes</taxon>
        <taxon>Kineosporiales</taxon>
        <taxon>Kineosporiaceae</taxon>
        <taxon>Kineococcus</taxon>
    </lineage>
</organism>
<feature type="transmembrane region" description="Helical" evidence="5">
    <location>
        <begin position="242"/>
        <end position="267"/>
    </location>
</feature>
<feature type="transmembrane region" description="Helical" evidence="5">
    <location>
        <begin position="55"/>
        <end position="76"/>
    </location>
</feature>
<proteinExistence type="predicted"/>
<evidence type="ECO:0000256" key="1">
    <source>
        <dbReference type="ARBA" id="ARBA00004141"/>
    </source>
</evidence>